<gene>
    <name evidence="2" type="ORF">PVNG_01319</name>
</gene>
<proteinExistence type="predicted"/>
<feature type="compositionally biased region" description="Basic and acidic residues" evidence="1">
    <location>
        <begin position="1"/>
        <end position="17"/>
    </location>
</feature>
<feature type="region of interest" description="Disordered" evidence="1">
    <location>
        <begin position="1"/>
        <end position="55"/>
    </location>
</feature>
<feature type="non-terminal residue" evidence="2">
    <location>
        <position position="1"/>
    </location>
</feature>
<accession>A0A0J9TS27</accession>
<feature type="compositionally biased region" description="Basic and acidic residues" evidence="1">
    <location>
        <begin position="167"/>
        <end position="182"/>
    </location>
</feature>
<feature type="region of interest" description="Disordered" evidence="1">
    <location>
        <begin position="100"/>
        <end position="127"/>
    </location>
</feature>
<dbReference type="AlphaFoldDB" id="A0A0J9TS27"/>
<evidence type="ECO:0000256" key="1">
    <source>
        <dbReference type="SAM" id="MobiDB-lite"/>
    </source>
</evidence>
<dbReference type="EMBL" id="KQ235524">
    <property type="protein sequence ID" value="KMZ97582.1"/>
    <property type="molecule type" value="Genomic_DNA"/>
</dbReference>
<name>A0A0J9TS27_PLAVI</name>
<sequence length="552" mass="62257">EDKDKGEEKRREGGKDSDEMDGEVGRSPMEVDKEKDTERNNLLGEKNNLIIDGRGEHGEEVTTAYYNTDVGGDQTREEKHLPNLSCAKNYSIFEKMERQRKRSFRGKTAMNGHRGGSNKPGKRDLSKNAYVNNSLIISHVINRGKAEEQHVQRAQGGDSAGEQTDGEAPHGEEENHFDTRDDPIRITILDEEKKKKLLKMRNLNLKYINVPEGNLCSVVGEGVSVSMPSKADDLFDVDEEDFFATETEDSFLKIDDEEASMGDIKTHVYRELYGGRGYGGGGKSNLGSSSLWEGDSPQGDSSPFYSAELKNLSSYDLYAKQISTDEGMWRNAKRLYRKNESASRSSEEVEPKDDLSKSSQDAYFDFEKKKILDIEEEYKRYANSISALSSDDSVFARRKIYYLDSLRSHYDDGSDPFTNYSFEKIDTHKRSYHRGGNLAPDEQHSGSDDEILARVMSNLNGLNKKIKSIEMSYHVGNGRGHMSAGVTEILRGRRSSRVRHVGSDYPSGDYTGGGYSDAHHDDLSSFSLYHSKTQPHINASENFQRAYSRQYI</sequence>
<feature type="region of interest" description="Disordered" evidence="1">
    <location>
        <begin position="146"/>
        <end position="182"/>
    </location>
</feature>
<evidence type="ECO:0000313" key="3">
    <source>
        <dbReference type="Proteomes" id="UP000053239"/>
    </source>
</evidence>
<evidence type="ECO:0000313" key="2">
    <source>
        <dbReference type="EMBL" id="KMZ97582.1"/>
    </source>
</evidence>
<feature type="compositionally biased region" description="Basic and acidic residues" evidence="1">
    <location>
        <begin position="29"/>
        <end position="39"/>
    </location>
</feature>
<reference evidence="2 3" key="1">
    <citation type="submission" date="2011-09" db="EMBL/GenBank/DDBJ databases">
        <title>The Genome Sequence of Plasmodium vivax North Korean.</title>
        <authorList>
            <consortium name="The Broad Institute Genome Sequencing Platform"/>
            <consortium name="The Broad Institute Genome Sequencing Center for Infectious Disease"/>
            <person name="Neafsey D."/>
            <person name="Carlton J."/>
            <person name="Barnwell J."/>
            <person name="Collins W."/>
            <person name="Escalante A."/>
            <person name="Mullikin J."/>
            <person name="Saul A."/>
            <person name="Guigo R."/>
            <person name="Camara F."/>
            <person name="Young S.K."/>
            <person name="Zeng Q."/>
            <person name="Gargeya S."/>
            <person name="Fitzgerald M."/>
            <person name="Haas B."/>
            <person name="Abouelleil A."/>
            <person name="Alvarado L."/>
            <person name="Arachchi H.M."/>
            <person name="Berlin A."/>
            <person name="Brown A."/>
            <person name="Chapman S.B."/>
            <person name="Chen Z."/>
            <person name="Dunbar C."/>
            <person name="Freedman E."/>
            <person name="Gearin G."/>
            <person name="Gellesch M."/>
            <person name="Goldberg J."/>
            <person name="Griggs A."/>
            <person name="Gujja S."/>
            <person name="Heiman D."/>
            <person name="Howarth C."/>
            <person name="Larson L."/>
            <person name="Lui A."/>
            <person name="MacDonald P.J.P."/>
            <person name="Montmayeur A."/>
            <person name="Murphy C."/>
            <person name="Neiman D."/>
            <person name="Pearson M."/>
            <person name="Priest M."/>
            <person name="Roberts A."/>
            <person name="Saif S."/>
            <person name="Shea T."/>
            <person name="Shenoy N."/>
            <person name="Sisk P."/>
            <person name="Stolte C."/>
            <person name="Sykes S."/>
            <person name="Wortman J."/>
            <person name="Nusbaum C."/>
            <person name="Birren B."/>
        </authorList>
    </citation>
    <scope>NUCLEOTIDE SEQUENCE [LARGE SCALE GENOMIC DNA]</scope>
    <source>
        <strain evidence="2 3">North Korean</strain>
    </source>
</reference>
<organism evidence="2 3">
    <name type="scientific">Plasmodium vivax North Korean</name>
    <dbReference type="NCBI Taxonomy" id="1035514"/>
    <lineage>
        <taxon>Eukaryota</taxon>
        <taxon>Sar</taxon>
        <taxon>Alveolata</taxon>
        <taxon>Apicomplexa</taxon>
        <taxon>Aconoidasida</taxon>
        <taxon>Haemosporida</taxon>
        <taxon>Plasmodiidae</taxon>
        <taxon>Plasmodium</taxon>
        <taxon>Plasmodium (Plasmodium)</taxon>
    </lineage>
</organism>
<protein>
    <submittedName>
        <fullName evidence="2">Uncharacterized protein</fullName>
    </submittedName>
</protein>
<dbReference type="Proteomes" id="UP000053239">
    <property type="component" value="Unassembled WGS sequence"/>
</dbReference>